<evidence type="ECO:0000313" key="1">
    <source>
        <dbReference type="EMBL" id="VYT01787.1"/>
    </source>
</evidence>
<reference evidence="1" key="1">
    <citation type="submission" date="2019-11" db="EMBL/GenBank/DDBJ databases">
        <authorList>
            <person name="Feng L."/>
        </authorList>
    </citation>
    <scope>NUCLEOTIDE SEQUENCE</scope>
    <source>
        <strain evidence="1">AodontolyticusLFYP35</strain>
    </source>
</reference>
<organism evidence="1">
    <name type="scientific">Schaalia odontolytica</name>
    <dbReference type="NCBI Taxonomy" id="1660"/>
    <lineage>
        <taxon>Bacteria</taxon>
        <taxon>Bacillati</taxon>
        <taxon>Actinomycetota</taxon>
        <taxon>Actinomycetes</taxon>
        <taxon>Actinomycetales</taxon>
        <taxon>Actinomycetaceae</taxon>
        <taxon>Schaalia</taxon>
    </lineage>
</organism>
<gene>
    <name evidence="1" type="ORF">AOLFYP35_01227</name>
</gene>
<dbReference type="AlphaFoldDB" id="A0A6N2T8G8"/>
<accession>A0A6N2T8G8</accession>
<name>A0A6N2T8G8_9ACTO</name>
<protein>
    <recommendedName>
        <fullName evidence="2">Lipoprotein</fullName>
    </recommendedName>
</protein>
<proteinExistence type="predicted"/>
<dbReference type="EMBL" id="CACRSM010000002">
    <property type="protein sequence ID" value="VYT01787.1"/>
    <property type="molecule type" value="Genomic_DNA"/>
</dbReference>
<evidence type="ECO:0008006" key="2">
    <source>
        <dbReference type="Google" id="ProtNLM"/>
    </source>
</evidence>
<dbReference type="PROSITE" id="PS51257">
    <property type="entry name" value="PROKAR_LIPOPROTEIN"/>
    <property type="match status" value="1"/>
</dbReference>
<sequence length="184" mass="19914">MPKPLRSLAVLSAIITLLTGCIPFGSNAPQSRLPQDPRFAEFTYETDGELKIQERTDSFNERMPGLRATQGHVVAANFPEGWLLPSPDHHLWVTGVASVPPETIQMLANGSGGNNALLPGIYPGLYEYVPQNCHFFTVPSDHANTVLQTDKNNTQSNWGSFEITSFAASSDCNLIIVTGEGISG</sequence>